<evidence type="ECO:0000313" key="1">
    <source>
        <dbReference type="EMBL" id="GAG19848.1"/>
    </source>
</evidence>
<protein>
    <submittedName>
        <fullName evidence="1">Uncharacterized protein</fullName>
    </submittedName>
</protein>
<sequence>MTKLVRVKGLSGGRGLATAIIHQATVDACRADPETMRDAWAYLGSEWYRLHADALGIPPDTWPVALEHSSTKRFIEITDKIMGGST</sequence>
<gene>
    <name evidence="1" type="ORF">S01H1_60338</name>
</gene>
<organism evidence="1">
    <name type="scientific">marine sediment metagenome</name>
    <dbReference type="NCBI Taxonomy" id="412755"/>
    <lineage>
        <taxon>unclassified sequences</taxon>
        <taxon>metagenomes</taxon>
        <taxon>ecological metagenomes</taxon>
    </lineage>
</organism>
<dbReference type="AlphaFoldDB" id="X0W5F5"/>
<reference evidence="1" key="1">
    <citation type="journal article" date="2014" name="Front. Microbiol.">
        <title>High frequency of phylogenetically diverse reductive dehalogenase-homologous genes in deep subseafloor sedimentary metagenomes.</title>
        <authorList>
            <person name="Kawai M."/>
            <person name="Futagami T."/>
            <person name="Toyoda A."/>
            <person name="Takaki Y."/>
            <person name="Nishi S."/>
            <person name="Hori S."/>
            <person name="Arai W."/>
            <person name="Tsubouchi T."/>
            <person name="Morono Y."/>
            <person name="Uchiyama I."/>
            <person name="Ito T."/>
            <person name="Fujiyama A."/>
            <person name="Inagaki F."/>
            <person name="Takami H."/>
        </authorList>
    </citation>
    <scope>NUCLEOTIDE SEQUENCE</scope>
    <source>
        <strain evidence="1">Expedition CK06-06</strain>
    </source>
</reference>
<proteinExistence type="predicted"/>
<dbReference type="EMBL" id="BARS01039519">
    <property type="protein sequence ID" value="GAG19848.1"/>
    <property type="molecule type" value="Genomic_DNA"/>
</dbReference>
<comment type="caution">
    <text evidence="1">The sequence shown here is derived from an EMBL/GenBank/DDBJ whole genome shotgun (WGS) entry which is preliminary data.</text>
</comment>
<name>X0W5F5_9ZZZZ</name>
<accession>X0W5F5</accession>